<evidence type="ECO:0000256" key="1">
    <source>
        <dbReference type="SAM" id="Phobius"/>
    </source>
</evidence>
<dbReference type="RefSeq" id="WP_184526734.1">
    <property type="nucleotide sequence ID" value="NZ_JACHGK010000009.1"/>
</dbReference>
<name>A0A7X0LVW9_9BACI</name>
<protein>
    <submittedName>
        <fullName evidence="2">Uncharacterized protein</fullName>
    </submittedName>
</protein>
<keyword evidence="1" id="KW-0472">Membrane</keyword>
<organism evidence="2 3">
    <name type="scientific">Bacillus benzoevorans</name>
    <dbReference type="NCBI Taxonomy" id="1456"/>
    <lineage>
        <taxon>Bacteria</taxon>
        <taxon>Bacillati</taxon>
        <taxon>Bacillota</taxon>
        <taxon>Bacilli</taxon>
        <taxon>Bacillales</taxon>
        <taxon>Bacillaceae</taxon>
        <taxon>Bacillus</taxon>
    </lineage>
</organism>
<feature type="transmembrane region" description="Helical" evidence="1">
    <location>
        <begin position="38"/>
        <end position="59"/>
    </location>
</feature>
<accession>A0A7X0LVW9</accession>
<keyword evidence="3" id="KW-1185">Reference proteome</keyword>
<keyword evidence="1" id="KW-0812">Transmembrane</keyword>
<reference evidence="2 3" key="1">
    <citation type="submission" date="2020-08" db="EMBL/GenBank/DDBJ databases">
        <title>Genomic Encyclopedia of Type Strains, Phase IV (KMG-IV): sequencing the most valuable type-strain genomes for metagenomic binning, comparative biology and taxonomic classification.</title>
        <authorList>
            <person name="Goeker M."/>
        </authorList>
    </citation>
    <scope>NUCLEOTIDE SEQUENCE [LARGE SCALE GENOMIC DNA]</scope>
    <source>
        <strain evidence="2 3">DSM 5391</strain>
    </source>
</reference>
<dbReference type="EMBL" id="JACHGK010000009">
    <property type="protein sequence ID" value="MBB6446068.1"/>
    <property type="molecule type" value="Genomic_DNA"/>
</dbReference>
<keyword evidence="1" id="KW-1133">Transmembrane helix</keyword>
<evidence type="ECO:0000313" key="2">
    <source>
        <dbReference type="EMBL" id="MBB6446068.1"/>
    </source>
</evidence>
<dbReference type="Proteomes" id="UP000531594">
    <property type="component" value="Unassembled WGS sequence"/>
</dbReference>
<feature type="transmembrane region" description="Helical" evidence="1">
    <location>
        <begin position="138"/>
        <end position="155"/>
    </location>
</feature>
<proteinExistence type="predicted"/>
<sequence>MNPLPIPKELNVNEWFVILSIVATYPIFFLLKRNMPVSMMILIVLFSATIARITDHVLSGPPLDLYDVMDSANYDLFDILYYLLYGPFAYLFLYIYEKFVIKGVKLFLYIVALSILSVVYERITVWFGVFTFKEWRSVYSFPVYLLIQSLTIWYYRFLRKFIKTH</sequence>
<feature type="transmembrane region" description="Helical" evidence="1">
    <location>
        <begin position="79"/>
        <end position="96"/>
    </location>
</feature>
<dbReference type="AlphaFoldDB" id="A0A7X0LVW9"/>
<gene>
    <name evidence="2" type="ORF">HNR53_002718</name>
</gene>
<evidence type="ECO:0000313" key="3">
    <source>
        <dbReference type="Proteomes" id="UP000531594"/>
    </source>
</evidence>
<comment type="caution">
    <text evidence="2">The sequence shown here is derived from an EMBL/GenBank/DDBJ whole genome shotgun (WGS) entry which is preliminary data.</text>
</comment>
<feature type="transmembrane region" description="Helical" evidence="1">
    <location>
        <begin position="12"/>
        <end position="31"/>
    </location>
</feature>
<feature type="transmembrane region" description="Helical" evidence="1">
    <location>
        <begin position="108"/>
        <end position="132"/>
    </location>
</feature>